<dbReference type="EC" id="2.1.1.-" evidence="6"/>
<feature type="binding site" evidence="6">
    <location>
        <begin position="149"/>
        <end position="150"/>
    </location>
    <ligand>
        <name>S-adenosyl-L-methionine</name>
        <dbReference type="ChEBI" id="CHEBI:59789"/>
    </ligand>
</feature>
<keyword evidence="9" id="KW-1185">Reference proteome</keyword>
<feature type="binding site" evidence="6">
    <location>
        <position position="103"/>
    </location>
    <ligand>
        <name>S-adenosyl-L-methionine</name>
        <dbReference type="ChEBI" id="CHEBI:59789"/>
    </ligand>
</feature>
<dbReference type="SUPFAM" id="SSF53335">
    <property type="entry name" value="S-adenosyl-L-methionine-dependent methyltransferases"/>
    <property type="match status" value="1"/>
</dbReference>
<dbReference type="AlphaFoldDB" id="A0A346Y5L9"/>
<dbReference type="PANTHER" id="PTHR31760:SF0">
    <property type="entry name" value="S-ADENOSYL-L-METHIONINE-DEPENDENT METHYLTRANSFERASES SUPERFAMILY PROTEIN"/>
    <property type="match status" value="1"/>
</dbReference>
<keyword evidence="4 6" id="KW-0808">Transferase</keyword>
<dbReference type="Pfam" id="PF02527">
    <property type="entry name" value="GidB"/>
    <property type="match status" value="1"/>
</dbReference>
<dbReference type="PANTHER" id="PTHR31760">
    <property type="entry name" value="S-ADENOSYL-L-METHIONINE-DEPENDENT METHYLTRANSFERASES SUPERFAMILY PROTEIN"/>
    <property type="match status" value="1"/>
</dbReference>
<feature type="region of interest" description="Disordered" evidence="7">
    <location>
        <begin position="1"/>
        <end position="38"/>
    </location>
</feature>
<dbReference type="HAMAP" id="MF_00074">
    <property type="entry name" value="16SrRNA_methyltr_G"/>
    <property type="match status" value="1"/>
</dbReference>
<reference evidence="8 9" key="1">
    <citation type="submission" date="2018-09" db="EMBL/GenBank/DDBJ databases">
        <title>Complete genome sequence of Euzebya sp. DY32-46 isolated from seawater of Pacific Ocean.</title>
        <authorList>
            <person name="Xu L."/>
            <person name="Wu Y.-H."/>
            <person name="Xu X.-W."/>
        </authorList>
    </citation>
    <scope>NUCLEOTIDE SEQUENCE [LARGE SCALE GENOMIC DNA]</scope>
    <source>
        <strain evidence="8 9">DY32-46</strain>
    </source>
</reference>
<evidence type="ECO:0000256" key="2">
    <source>
        <dbReference type="ARBA" id="ARBA00022552"/>
    </source>
</evidence>
<comment type="similarity">
    <text evidence="6">Belongs to the methyltransferase superfamily. RNA methyltransferase RsmG family.</text>
</comment>
<keyword evidence="5 6" id="KW-0949">S-adenosyl-L-methionine</keyword>
<dbReference type="GO" id="GO:0005829">
    <property type="term" value="C:cytosol"/>
    <property type="evidence" value="ECO:0007669"/>
    <property type="project" value="TreeGrafter"/>
</dbReference>
<dbReference type="Gene3D" id="3.40.50.150">
    <property type="entry name" value="Vaccinia Virus protein VP39"/>
    <property type="match status" value="1"/>
</dbReference>
<evidence type="ECO:0000313" key="8">
    <source>
        <dbReference type="EMBL" id="AXV09766.1"/>
    </source>
</evidence>
<feature type="binding site" evidence="6">
    <location>
        <position position="98"/>
    </location>
    <ligand>
        <name>S-adenosyl-L-methionine</name>
        <dbReference type="ChEBI" id="CHEBI:59789"/>
    </ligand>
</feature>
<evidence type="ECO:0000256" key="4">
    <source>
        <dbReference type="ARBA" id="ARBA00022679"/>
    </source>
</evidence>
<dbReference type="GO" id="GO:0070043">
    <property type="term" value="F:rRNA (guanine-N7-)-methyltransferase activity"/>
    <property type="evidence" value="ECO:0007669"/>
    <property type="project" value="UniProtKB-UniRule"/>
</dbReference>
<dbReference type="Proteomes" id="UP000264006">
    <property type="component" value="Chromosome"/>
</dbReference>
<organism evidence="8 9">
    <name type="scientific">Euzebya pacifica</name>
    <dbReference type="NCBI Taxonomy" id="1608957"/>
    <lineage>
        <taxon>Bacteria</taxon>
        <taxon>Bacillati</taxon>
        <taxon>Actinomycetota</taxon>
        <taxon>Nitriliruptoria</taxon>
        <taxon>Euzebyales</taxon>
    </lineage>
</organism>
<dbReference type="InterPro" id="IPR003682">
    <property type="entry name" value="rRNA_ssu_MeTfrase_G"/>
</dbReference>
<evidence type="ECO:0000256" key="5">
    <source>
        <dbReference type="ARBA" id="ARBA00022691"/>
    </source>
</evidence>
<dbReference type="EMBL" id="CP031165">
    <property type="protein sequence ID" value="AXV09766.1"/>
    <property type="molecule type" value="Genomic_DNA"/>
</dbReference>
<comment type="function">
    <text evidence="6">Specifically methylates the N7 position of a guanine in 16S rRNA.</text>
</comment>
<gene>
    <name evidence="6" type="primary">rsmG</name>
    <name evidence="8" type="ORF">DVS28_a5110</name>
</gene>
<dbReference type="RefSeq" id="WP_114593897.1">
    <property type="nucleotide sequence ID" value="NZ_CP031165.1"/>
</dbReference>
<dbReference type="NCBIfam" id="TIGR00138">
    <property type="entry name" value="rsmG_gidB"/>
    <property type="match status" value="1"/>
</dbReference>
<evidence type="ECO:0000256" key="1">
    <source>
        <dbReference type="ARBA" id="ARBA00022490"/>
    </source>
</evidence>
<comment type="caution">
    <text evidence="6">Lacks conserved residue(s) required for the propagation of feature annotation.</text>
</comment>
<protein>
    <recommendedName>
        <fullName evidence="6">Ribosomal RNA small subunit methyltransferase G</fullName>
        <ecNumber evidence="6">2.1.1.-</ecNumber>
    </recommendedName>
    <alternativeName>
        <fullName evidence="6">16S rRNA 7-methylguanosine methyltransferase</fullName>
        <shortName evidence="6">16S rRNA m7G methyltransferase</shortName>
    </alternativeName>
</protein>
<keyword evidence="1 6" id="KW-0963">Cytoplasm</keyword>
<proteinExistence type="inferred from homology"/>
<keyword evidence="2 6" id="KW-0698">rRNA processing</keyword>
<evidence type="ECO:0000256" key="6">
    <source>
        <dbReference type="HAMAP-Rule" id="MF_00074"/>
    </source>
</evidence>
<feature type="binding site" evidence="6">
    <location>
        <position position="168"/>
    </location>
    <ligand>
        <name>S-adenosyl-L-methionine</name>
        <dbReference type="ChEBI" id="CHEBI:59789"/>
    </ligand>
</feature>
<dbReference type="InterPro" id="IPR029063">
    <property type="entry name" value="SAM-dependent_MTases_sf"/>
</dbReference>
<keyword evidence="3 6" id="KW-0489">Methyltransferase</keyword>
<dbReference type="OrthoDB" id="9808773at2"/>
<accession>A0A346Y5L9</accession>
<evidence type="ECO:0000313" key="9">
    <source>
        <dbReference type="Proteomes" id="UP000264006"/>
    </source>
</evidence>
<evidence type="ECO:0000256" key="3">
    <source>
        <dbReference type="ARBA" id="ARBA00022603"/>
    </source>
</evidence>
<feature type="region of interest" description="Disordered" evidence="7">
    <location>
        <begin position="235"/>
        <end position="261"/>
    </location>
</feature>
<name>A0A346Y5L9_9ACTN</name>
<sequence>MAGSTEGPEHDAGRDDSPARVSRAGSGRADGLTVGERSGDGLGIGEQLALLGHLIAESPHNLVSARDRGLLESVHIPECVAVVEAIHAGDGQHWIDLGTGGGLPGLVAAIMRPHVGWTLIDSRQKKVDAVNEFIEILGLENARAVAGRAEVLARQEEYRGVYDGVVSRAMARLDIVAELSRGFLKPRGRLEVVKGPSIDQERGYFQRAASKLRMRENSTSPLDGSDRGTVIVSLVAKGGPPTGVPRSDGLPQAKPLGGPKS</sequence>
<evidence type="ECO:0000256" key="7">
    <source>
        <dbReference type="SAM" id="MobiDB-lite"/>
    </source>
</evidence>
<dbReference type="KEGG" id="euz:DVS28_a5110"/>
<comment type="subcellular location">
    <subcellularLocation>
        <location evidence="6">Cytoplasm</location>
    </subcellularLocation>
</comment>
<feature type="compositionally biased region" description="Basic and acidic residues" evidence="7">
    <location>
        <begin position="7"/>
        <end position="18"/>
    </location>
</feature>